<evidence type="ECO:0000313" key="3">
    <source>
        <dbReference type="EMBL" id="APH02489.1"/>
    </source>
</evidence>
<feature type="region of interest" description="Disordered" evidence="1">
    <location>
        <begin position="96"/>
        <end position="142"/>
    </location>
</feature>
<accession>A0A1L3MJF5</accession>
<evidence type="ECO:0000313" key="5">
    <source>
        <dbReference type="Proteomes" id="UP000182938"/>
    </source>
</evidence>
<reference evidence="3 5" key="1">
    <citation type="submission" date="2015-11" db="EMBL/GenBank/DDBJ databases">
        <authorList>
            <person name="Zhang Y."/>
            <person name="Guo Z."/>
        </authorList>
    </citation>
    <scope>NUCLEOTIDE SEQUENCE [LARGE SCALE GENOMIC DNA]</scope>
    <source>
        <strain evidence="3 5">YFY001</strain>
    </source>
</reference>
<dbReference type="RefSeq" id="WP_072625630.1">
    <property type="nucleotide sequence ID" value="NZ_CP013290.1"/>
</dbReference>
<dbReference type="EMBL" id="CP013290">
    <property type="protein sequence ID" value="APH02489.1"/>
    <property type="molecule type" value="Genomic_DNA"/>
</dbReference>
<feature type="transmembrane region" description="Helical" evidence="2">
    <location>
        <begin position="71"/>
        <end position="91"/>
    </location>
</feature>
<dbReference type="Proteomes" id="UP000182938">
    <property type="component" value="Chromosome"/>
</dbReference>
<evidence type="ECO:0000313" key="4">
    <source>
        <dbReference type="EMBL" id="QOK22481.1"/>
    </source>
</evidence>
<evidence type="ECO:0000256" key="1">
    <source>
        <dbReference type="SAM" id="MobiDB-lite"/>
    </source>
</evidence>
<organism evidence="3 5">
    <name type="scientific">Janibacter indicus</name>
    <dbReference type="NCBI Taxonomy" id="857417"/>
    <lineage>
        <taxon>Bacteria</taxon>
        <taxon>Bacillati</taxon>
        <taxon>Actinomycetota</taxon>
        <taxon>Actinomycetes</taxon>
        <taxon>Micrococcales</taxon>
        <taxon>Intrasporangiaceae</taxon>
        <taxon>Janibacter</taxon>
    </lineage>
</organism>
<keyword evidence="2" id="KW-1133">Transmembrane helix</keyword>
<dbReference type="Proteomes" id="UP000593998">
    <property type="component" value="Chromosome"/>
</dbReference>
<dbReference type="EMBL" id="CP062789">
    <property type="protein sequence ID" value="QOK22481.1"/>
    <property type="molecule type" value="Genomic_DNA"/>
</dbReference>
<dbReference type="KEGG" id="jte:ASJ30_13910"/>
<keyword evidence="2" id="KW-0812">Transmembrane</keyword>
<keyword evidence="2" id="KW-0472">Membrane</keyword>
<feature type="compositionally biased region" description="Low complexity" evidence="1">
    <location>
        <begin position="96"/>
        <end position="129"/>
    </location>
</feature>
<keyword evidence="5" id="KW-1185">Reference proteome</keyword>
<dbReference type="AlphaFoldDB" id="A0A1L3MJF5"/>
<sequence>MSKDVPEGGEIAHDDPDLMAVRGHRAGLAHLDDDTMAAARERLATREGSDLPLGRARATGRGGARRPVRTVAGLASVAVAAAVLAVAVWAAPGGRRGWAPAAPASTSTVTSAPTSTAPTSASASDAGTPMPTVLVPRGQSMPPSQPGVVYRWADPVEESGLFAEGRALHCMALHDEPLGEVARKLAKTDLQVVYSLPETESASGAEERWTQAQAEADTTMKVSEVMQRSSTRVEVYFWTKDNKDFEPQEMKDAFAQRCPDPR</sequence>
<name>A0A1L3MJF5_9MICO</name>
<protein>
    <recommendedName>
        <fullName evidence="7">DUF3105 domain-containing protein</fullName>
    </recommendedName>
</protein>
<evidence type="ECO:0000313" key="6">
    <source>
        <dbReference type="Proteomes" id="UP000593998"/>
    </source>
</evidence>
<evidence type="ECO:0000256" key="2">
    <source>
        <dbReference type="SAM" id="Phobius"/>
    </source>
</evidence>
<reference evidence="4 6" key="2">
    <citation type="submission" date="2020-10" db="EMBL/GenBank/DDBJ databases">
        <title>Janibacter indicus TT2 genome sequence.</title>
        <authorList>
            <person name="Lee K."/>
            <person name="Ganzorig M."/>
        </authorList>
    </citation>
    <scope>NUCLEOTIDE SEQUENCE [LARGE SCALE GENOMIC DNA]</scope>
    <source>
        <strain evidence="4 6">TT2</strain>
    </source>
</reference>
<proteinExistence type="predicted"/>
<evidence type="ECO:0008006" key="7">
    <source>
        <dbReference type="Google" id="ProtNLM"/>
    </source>
</evidence>
<gene>
    <name evidence="3" type="ORF">ASJ30_13910</name>
    <name evidence="4" type="ORF">IGS73_15645</name>
</gene>